<evidence type="ECO:0000313" key="1">
    <source>
        <dbReference type="EMBL" id="PNY14181.1"/>
    </source>
</evidence>
<name>A0A2K3PFX2_TRIPR</name>
<dbReference type="PANTHER" id="PTHR46700">
    <property type="entry name" value="ARM REPEAT SUPERFAMILY PROTEIN"/>
    <property type="match status" value="1"/>
</dbReference>
<proteinExistence type="predicted"/>
<accession>A0A2K3PFX2</accession>
<sequence>MERQRSDKDEQMILMQRCVKKFHFGNWEEKEKAAKDIEMLAKEDVKITKLMTELGVVSLLVSMASRHIVTLLSVTFTVC</sequence>
<dbReference type="PANTHER" id="PTHR46700:SF2">
    <property type="entry name" value="ARM REPEAT SUPERFAMILY PROTEIN"/>
    <property type="match status" value="1"/>
</dbReference>
<gene>
    <name evidence="1" type="ORF">L195_g010855</name>
</gene>
<dbReference type="Proteomes" id="UP000236291">
    <property type="component" value="Unassembled WGS sequence"/>
</dbReference>
<dbReference type="EMBL" id="ASHM01006647">
    <property type="protein sequence ID" value="PNY14181.1"/>
    <property type="molecule type" value="Genomic_DNA"/>
</dbReference>
<evidence type="ECO:0000313" key="2">
    <source>
        <dbReference type="Proteomes" id="UP000236291"/>
    </source>
</evidence>
<dbReference type="AlphaFoldDB" id="A0A2K3PFX2"/>
<reference evidence="1 2" key="2">
    <citation type="journal article" date="2017" name="Front. Plant Sci.">
        <title>Gene Classification and Mining of Molecular Markers Useful in Red Clover (Trifolium pratense) Breeding.</title>
        <authorList>
            <person name="Istvanek J."/>
            <person name="Dluhosova J."/>
            <person name="Dluhos P."/>
            <person name="Patkova L."/>
            <person name="Nedelnik J."/>
            <person name="Repkova J."/>
        </authorList>
    </citation>
    <scope>NUCLEOTIDE SEQUENCE [LARGE SCALE GENOMIC DNA]</scope>
    <source>
        <strain evidence="2">cv. Tatra</strain>
        <tissue evidence="1">Young leaves</tissue>
    </source>
</reference>
<reference evidence="1 2" key="1">
    <citation type="journal article" date="2014" name="Am. J. Bot.">
        <title>Genome assembly and annotation for red clover (Trifolium pratense; Fabaceae).</title>
        <authorList>
            <person name="Istvanek J."/>
            <person name="Jaros M."/>
            <person name="Krenek A."/>
            <person name="Repkova J."/>
        </authorList>
    </citation>
    <scope>NUCLEOTIDE SEQUENCE [LARGE SCALE GENOMIC DNA]</scope>
    <source>
        <strain evidence="2">cv. Tatra</strain>
        <tissue evidence="1">Young leaves</tissue>
    </source>
</reference>
<protein>
    <submittedName>
        <fullName evidence="1">Uncharacterized protein</fullName>
    </submittedName>
</protein>
<organism evidence="1 2">
    <name type="scientific">Trifolium pratense</name>
    <name type="common">Red clover</name>
    <dbReference type="NCBI Taxonomy" id="57577"/>
    <lineage>
        <taxon>Eukaryota</taxon>
        <taxon>Viridiplantae</taxon>
        <taxon>Streptophyta</taxon>
        <taxon>Embryophyta</taxon>
        <taxon>Tracheophyta</taxon>
        <taxon>Spermatophyta</taxon>
        <taxon>Magnoliopsida</taxon>
        <taxon>eudicotyledons</taxon>
        <taxon>Gunneridae</taxon>
        <taxon>Pentapetalae</taxon>
        <taxon>rosids</taxon>
        <taxon>fabids</taxon>
        <taxon>Fabales</taxon>
        <taxon>Fabaceae</taxon>
        <taxon>Papilionoideae</taxon>
        <taxon>50 kb inversion clade</taxon>
        <taxon>NPAAA clade</taxon>
        <taxon>Hologalegina</taxon>
        <taxon>IRL clade</taxon>
        <taxon>Trifolieae</taxon>
        <taxon>Trifolium</taxon>
    </lineage>
</organism>
<comment type="caution">
    <text evidence="1">The sequence shown here is derived from an EMBL/GenBank/DDBJ whole genome shotgun (WGS) entry which is preliminary data.</text>
</comment>